<dbReference type="AlphaFoldDB" id="A0A0F5JUR6"/>
<sequence length="666" mass="74158">MLAIRLGYPTSRNDTAAAFPSGNGHISDERMKPDQRAPDAAASRFSSTRTLEWMGDHKQIALSLHVDADDAAPENVAQGKYEGHDWLCCGALFDAVTHARVRPDAIIASVIADVEWLAAHCWGLYRFAVFRRRDAMLRLYIDPCGQRPVYFRRASSGGKHSDSTRTDEFGPLHIASDMRTLIGLAPQVAATPDMHFLHGTLLHGNGRESRTGLLGVDSVPIGCMLEVRHGLAPQLREVWRPLRGNSPYAPLRRIDTVAATTLPPRIDSAQRADPTDRLAARHKGLPIDAFRLLQTVTDRYLSTLPDGNIVLELSGGLESSALALALHEAGRTDGLTGINHFDRDSPASNEIVYAQAISDHCGFPLRTLPMDMTPYAPPMSTATMPQQPRPSQGSITLNWSTQLRERTSDLSSATHLNGYGGDAGFLAPPYFSTWLDAVHDGAWRRAMGAIHDMALLRRTPYWQVIRQGWKESRSRNLDSLISATPPTTLRMAQPVPAPDRFEYLPRLHAQLRRQPGKHMQLLGVIGNLAEIEMYPDLGFTRSFFPYLTQPMVEYVLNYPSYALYSRFHNRVPMRRAAYAASGLPHLWRRDKGETSGPFTRGWRENADHIRTVVMEGRCAQAGLVDRDACDRATRLAISGFRPPDLSLDRIYACEMFIQAWQGTATR</sequence>
<dbReference type="SUPFAM" id="SSF52402">
    <property type="entry name" value="Adenine nucleotide alpha hydrolases-like"/>
    <property type="match status" value="1"/>
</dbReference>
<evidence type="ECO:0000313" key="2">
    <source>
        <dbReference type="EMBL" id="KKB61389.1"/>
    </source>
</evidence>
<name>A0A0F5JUR6_9BURK</name>
<feature type="region of interest" description="Disordered" evidence="1">
    <location>
        <begin position="17"/>
        <end position="38"/>
    </location>
</feature>
<dbReference type="OrthoDB" id="8932734at2"/>
<organism evidence="2 3">
    <name type="scientific">Robbsia andropogonis</name>
    <dbReference type="NCBI Taxonomy" id="28092"/>
    <lineage>
        <taxon>Bacteria</taxon>
        <taxon>Pseudomonadati</taxon>
        <taxon>Pseudomonadota</taxon>
        <taxon>Betaproteobacteria</taxon>
        <taxon>Burkholderiales</taxon>
        <taxon>Burkholderiaceae</taxon>
        <taxon>Robbsia</taxon>
    </lineage>
</organism>
<proteinExistence type="predicted"/>
<protein>
    <recommendedName>
        <fullName evidence="4">Asparagine synthetase domain-containing protein</fullName>
    </recommendedName>
</protein>
<gene>
    <name evidence="2" type="ORF">WM40_23435</name>
</gene>
<dbReference type="InterPro" id="IPR014729">
    <property type="entry name" value="Rossmann-like_a/b/a_fold"/>
</dbReference>
<feature type="compositionally biased region" description="Basic and acidic residues" evidence="1">
    <location>
        <begin position="26"/>
        <end position="37"/>
    </location>
</feature>
<dbReference type="EMBL" id="LAQU01000045">
    <property type="protein sequence ID" value="KKB61389.1"/>
    <property type="molecule type" value="Genomic_DNA"/>
</dbReference>
<dbReference type="Gene3D" id="3.40.50.620">
    <property type="entry name" value="HUPs"/>
    <property type="match status" value="1"/>
</dbReference>
<reference evidence="2 3" key="1">
    <citation type="submission" date="2015-03" db="EMBL/GenBank/DDBJ databases">
        <title>Draft Genome Sequence of Burkholderia andropogonis type strain ICMP2807, isolated from Sorghum bicolor.</title>
        <authorList>
            <person name="Lopes-Santos L."/>
            <person name="Castro D.B."/>
            <person name="Ottoboni L.M."/>
            <person name="Park D."/>
            <person name="Weirc B.S."/>
            <person name="Destefano S.A."/>
        </authorList>
    </citation>
    <scope>NUCLEOTIDE SEQUENCE [LARGE SCALE GENOMIC DNA]</scope>
    <source>
        <strain evidence="2 3">ICMP2807</strain>
    </source>
</reference>
<dbReference type="RefSeq" id="WP_024905637.1">
    <property type="nucleotide sequence ID" value="NZ_CADFGU010000017.1"/>
</dbReference>
<keyword evidence="3" id="KW-1185">Reference proteome</keyword>
<evidence type="ECO:0008006" key="4">
    <source>
        <dbReference type="Google" id="ProtNLM"/>
    </source>
</evidence>
<dbReference type="PATRIC" id="fig|28092.6.peg.5507"/>
<comment type="caution">
    <text evidence="2">The sequence shown here is derived from an EMBL/GenBank/DDBJ whole genome shotgun (WGS) entry which is preliminary data.</text>
</comment>
<evidence type="ECO:0000313" key="3">
    <source>
        <dbReference type="Proteomes" id="UP000033618"/>
    </source>
</evidence>
<accession>A0A0F5JUR6</accession>
<dbReference type="STRING" id="28092.WM40_23435"/>
<evidence type="ECO:0000256" key="1">
    <source>
        <dbReference type="SAM" id="MobiDB-lite"/>
    </source>
</evidence>
<dbReference type="Proteomes" id="UP000033618">
    <property type="component" value="Unassembled WGS sequence"/>
</dbReference>